<dbReference type="SUPFAM" id="SSF51126">
    <property type="entry name" value="Pectin lyase-like"/>
    <property type="match status" value="1"/>
</dbReference>
<evidence type="ECO:0000256" key="1">
    <source>
        <dbReference type="SAM" id="SignalP"/>
    </source>
</evidence>
<keyword evidence="5" id="KW-1185">Reference proteome</keyword>
<organism evidence="4 5">
    <name type="scientific">Streptomyces liangshanensis</name>
    <dbReference type="NCBI Taxonomy" id="2717324"/>
    <lineage>
        <taxon>Bacteria</taxon>
        <taxon>Bacillati</taxon>
        <taxon>Actinomycetota</taxon>
        <taxon>Actinomycetes</taxon>
        <taxon>Kitasatosporales</taxon>
        <taxon>Streptomycetaceae</taxon>
        <taxon>Streptomyces</taxon>
    </lineage>
</organism>
<feature type="signal peptide" evidence="1">
    <location>
        <begin position="1"/>
        <end position="25"/>
    </location>
</feature>
<dbReference type="Proteomes" id="UP000501179">
    <property type="component" value="Chromosome"/>
</dbReference>
<name>A0A6G9GW30_9ACTN</name>
<dbReference type="KEGG" id="slia:HA039_08040"/>
<dbReference type="Pfam" id="PF22815">
    <property type="entry name" value="CatAgl_D1"/>
    <property type="match status" value="1"/>
</dbReference>
<dbReference type="AlphaFoldDB" id="A0A6G9GW30"/>
<dbReference type="InterPro" id="IPR055149">
    <property type="entry name" value="Agl_cat_D2"/>
</dbReference>
<evidence type="ECO:0000259" key="3">
    <source>
        <dbReference type="Pfam" id="PF22816"/>
    </source>
</evidence>
<dbReference type="InterPro" id="IPR006626">
    <property type="entry name" value="PbH1"/>
</dbReference>
<feature type="domain" description="Alpha-1,3-glucanase catalytic" evidence="3">
    <location>
        <begin position="214"/>
        <end position="546"/>
    </location>
</feature>
<dbReference type="Pfam" id="PF22816">
    <property type="entry name" value="CatAgl_D2"/>
    <property type="match status" value="1"/>
</dbReference>
<evidence type="ECO:0000313" key="5">
    <source>
        <dbReference type="Proteomes" id="UP000501179"/>
    </source>
</evidence>
<evidence type="ECO:0000313" key="4">
    <source>
        <dbReference type="EMBL" id="QIQ02259.1"/>
    </source>
</evidence>
<evidence type="ECO:0000259" key="2">
    <source>
        <dbReference type="Pfam" id="PF22815"/>
    </source>
</evidence>
<reference evidence="4 5" key="1">
    <citation type="submission" date="2020-03" db="EMBL/GenBank/DDBJ databases">
        <title>A novel species.</title>
        <authorList>
            <person name="Gao J."/>
        </authorList>
    </citation>
    <scope>NUCLEOTIDE SEQUENCE [LARGE SCALE GENOMIC DNA]</scope>
    <source>
        <strain evidence="4 5">QMT-12</strain>
    </source>
</reference>
<feature type="chain" id="PRO_5026091335" evidence="1">
    <location>
        <begin position="26"/>
        <end position="581"/>
    </location>
</feature>
<dbReference type="InterPro" id="IPR012334">
    <property type="entry name" value="Pectin_lyas_fold"/>
</dbReference>
<dbReference type="SMART" id="SM00710">
    <property type="entry name" value="PbH1"/>
    <property type="match status" value="9"/>
</dbReference>
<feature type="domain" description="CBM6/CBM35/CBM36-like 1" evidence="2">
    <location>
        <begin position="46"/>
        <end position="186"/>
    </location>
</feature>
<dbReference type="InterPro" id="IPR033801">
    <property type="entry name" value="CBM6-CBM35-CBM36-like_1"/>
</dbReference>
<dbReference type="Gene3D" id="2.60.120.260">
    <property type="entry name" value="Galactose-binding domain-like"/>
    <property type="match status" value="1"/>
</dbReference>
<dbReference type="Gene3D" id="2.160.20.10">
    <property type="entry name" value="Single-stranded right-handed beta-helix, Pectin lyase-like"/>
    <property type="match status" value="1"/>
</dbReference>
<protein>
    <submittedName>
        <fullName evidence="4">Mycodextranase</fullName>
    </submittedName>
</protein>
<gene>
    <name evidence="4" type="ORF">HA039_08040</name>
</gene>
<sequence length="581" mass="59526">MTTALSTAVAVAATGLALVAPTATATTQAAAAAPPRAAAAAAGASLPFRSVEAESATTNGARIGPDYTQGSLASEASGRQAVRLNAGQSVEFTLPAAANALNVAYSVPDGQSGTLAVYVNGQSANKTLAVTSKYSYINTPWIAGAKQHHFFDNTRLLLGQNLAAGAKVKLVASIQTTVDVADFEQVAGASAAPAGSVSVVSRGADPSGAGDSTQAFRDAINAARGGTVWVPPGTYRLTQSLSGVDNVQIKGAGSWYSVIRTSRFIDQAGAPTGRVQLRDFAVLGEVTERVDNNPDNFVNGSLGPNSVVAGVWIQHLKVGFWLMGNNTNLVVENNRVLDTTADGLNLNGGANGVQVRNNFLRNQGDDALAMWSLNSANVSSTFANNTISQPNLANGVAIYGGRDITVSNNQIQDTNALGSGIALSNQKFADPFFPLAGTITVSGNTLVRTGALNPNWGHPHGALRVDAYDSAIDATVNINNTTFDNSPYSAFQFVSGSGTGKAVRNVNINGATITKAGTVAVQAETAGSARLSNVRATGVGAAGIYNCPYPASSGTFTLTDGGGNSGWNTVWQGCSWPARTP</sequence>
<proteinExistence type="predicted"/>
<dbReference type="InterPro" id="IPR011050">
    <property type="entry name" value="Pectin_lyase_fold/virulence"/>
</dbReference>
<keyword evidence="1" id="KW-0732">Signal</keyword>
<accession>A0A6G9GW30</accession>
<dbReference type="EMBL" id="CP050177">
    <property type="protein sequence ID" value="QIQ02259.1"/>
    <property type="molecule type" value="Genomic_DNA"/>
</dbReference>